<gene>
    <name evidence="3" type="ORF">D9V37_07815</name>
</gene>
<proteinExistence type="inferred from homology"/>
<evidence type="ECO:0000313" key="3">
    <source>
        <dbReference type="EMBL" id="RLV49795.1"/>
    </source>
</evidence>
<evidence type="ECO:0000313" key="4">
    <source>
        <dbReference type="Proteomes" id="UP000281708"/>
    </source>
</evidence>
<dbReference type="InterPro" id="IPR014748">
    <property type="entry name" value="Enoyl-CoA_hydra_C"/>
</dbReference>
<name>A0A3L8P3G6_9ACTN</name>
<sequence>MTGLVATREAGALWLRLDRPASYNALTGELMVELTEQVRGVADDVRVVVLTGTGPAFCAGADLDAGGADLDGTSVDAANALVRAVVGLDRPVVAGLNGVAAGFGLSLALACDLAVATESASLTLGFGRVGIMPDGGATATITAAVGRSRAMRLALLSERLGATEAFEAGLVSHVFPDDGYAAGLADVVHRLASGAPLAQAATKKAVNAAALATLEPALATERAGQEVLLRTHDAAEGMAAFNQKRPPEFTGR</sequence>
<dbReference type="CDD" id="cd06558">
    <property type="entry name" value="crotonase-like"/>
    <property type="match status" value="1"/>
</dbReference>
<dbReference type="Pfam" id="PF00378">
    <property type="entry name" value="ECH_1"/>
    <property type="match status" value="1"/>
</dbReference>
<dbReference type="SUPFAM" id="SSF52096">
    <property type="entry name" value="ClpP/crotonase"/>
    <property type="match status" value="1"/>
</dbReference>
<dbReference type="PANTHER" id="PTHR43459">
    <property type="entry name" value="ENOYL-COA HYDRATASE"/>
    <property type="match status" value="1"/>
</dbReference>
<reference evidence="3 4" key="1">
    <citation type="submission" date="2018-10" db="EMBL/GenBank/DDBJ databases">
        <title>Marmoricola sp. 4Q3S-7 whole genome shotgun sequence.</title>
        <authorList>
            <person name="Li F."/>
        </authorList>
    </citation>
    <scope>NUCLEOTIDE SEQUENCE [LARGE SCALE GENOMIC DNA]</scope>
    <source>
        <strain evidence="3 4">4Q3S-7</strain>
    </source>
</reference>
<dbReference type="Gene3D" id="1.10.12.10">
    <property type="entry name" value="Lyase 2-enoyl-coa Hydratase, Chain A, domain 2"/>
    <property type="match status" value="1"/>
</dbReference>
<dbReference type="Proteomes" id="UP000281708">
    <property type="component" value="Unassembled WGS sequence"/>
</dbReference>
<dbReference type="PANTHER" id="PTHR43459:SF1">
    <property type="entry name" value="EG:BACN32G11.4 PROTEIN"/>
    <property type="match status" value="1"/>
</dbReference>
<accession>A0A3L8P3G6</accession>
<evidence type="ECO:0000256" key="1">
    <source>
        <dbReference type="ARBA" id="ARBA00005254"/>
    </source>
</evidence>
<evidence type="ECO:0000256" key="2">
    <source>
        <dbReference type="ARBA" id="ARBA00023239"/>
    </source>
</evidence>
<dbReference type="AlphaFoldDB" id="A0A3L8P3G6"/>
<keyword evidence="4" id="KW-1185">Reference proteome</keyword>
<dbReference type="FunFam" id="1.10.12.10:FF:000001">
    <property type="entry name" value="Probable enoyl-CoA hydratase, mitochondrial"/>
    <property type="match status" value="1"/>
</dbReference>
<organism evidence="3 4">
    <name type="scientific">Nocardioides mangrovicus</name>
    <dbReference type="NCBI Taxonomy" id="2478913"/>
    <lineage>
        <taxon>Bacteria</taxon>
        <taxon>Bacillati</taxon>
        <taxon>Actinomycetota</taxon>
        <taxon>Actinomycetes</taxon>
        <taxon>Propionibacteriales</taxon>
        <taxon>Nocardioidaceae</taxon>
        <taxon>Nocardioides</taxon>
    </lineage>
</organism>
<dbReference type="GO" id="GO:0016836">
    <property type="term" value="F:hydro-lyase activity"/>
    <property type="evidence" value="ECO:0007669"/>
    <property type="project" value="UniProtKB-ARBA"/>
</dbReference>
<dbReference type="EMBL" id="RDBE01000006">
    <property type="protein sequence ID" value="RLV49795.1"/>
    <property type="molecule type" value="Genomic_DNA"/>
</dbReference>
<dbReference type="InterPro" id="IPR029045">
    <property type="entry name" value="ClpP/crotonase-like_dom_sf"/>
</dbReference>
<dbReference type="InterPro" id="IPR001753">
    <property type="entry name" value="Enoyl-CoA_hydra/iso"/>
</dbReference>
<dbReference type="RefSeq" id="WP_121805560.1">
    <property type="nucleotide sequence ID" value="NZ_RDBE01000006.1"/>
</dbReference>
<protein>
    <submittedName>
        <fullName evidence="3">Enoyl-CoA hydratase</fullName>
    </submittedName>
</protein>
<comment type="similarity">
    <text evidence="1">Belongs to the enoyl-CoA hydratase/isomerase family.</text>
</comment>
<keyword evidence="2" id="KW-0456">Lyase</keyword>
<dbReference type="Gene3D" id="3.90.226.10">
    <property type="entry name" value="2-enoyl-CoA Hydratase, Chain A, domain 1"/>
    <property type="match status" value="1"/>
</dbReference>
<comment type="caution">
    <text evidence="3">The sequence shown here is derived from an EMBL/GenBank/DDBJ whole genome shotgun (WGS) entry which is preliminary data.</text>
</comment>
<dbReference type="OrthoDB" id="9777711at2"/>